<dbReference type="GO" id="GO:0016787">
    <property type="term" value="F:hydrolase activity"/>
    <property type="evidence" value="ECO:0007669"/>
    <property type="project" value="UniProtKB-KW"/>
</dbReference>
<dbReference type="SMART" id="SM00847">
    <property type="entry name" value="HA2"/>
    <property type="match status" value="1"/>
</dbReference>
<evidence type="ECO:0000313" key="7">
    <source>
        <dbReference type="EMBL" id="KAL3289179.1"/>
    </source>
</evidence>
<dbReference type="GO" id="GO:0005524">
    <property type="term" value="F:ATP binding"/>
    <property type="evidence" value="ECO:0007669"/>
    <property type="project" value="UniProtKB-KW"/>
</dbReference>
<name>A0ABD2PEI4_9CUCU</name>
<dbReference type="Gene3D" id="3.40.50.300">
    <property type="entry name" value="P-loop containing nucleotide triphosphate hydrolases"/>
    <property type="match status" value="2"/>
</dbReference>
<dbReference type="EMBL" id="JABFTP020000185">
    <property type="protein sequence ID" value="KAL3289179.1"/>
    <property type="molecule type" value="Genomic_DNA"/>
</dbReference>
<dbReference type="Gene3D" id="3.30.160.20">
    <property type="match status" value="2"/>
</dbReference>
<keyword evidence="2" id="KW-0378">Hydrolase</keyword>
<dbReference type="AlphaFoldDB" id="A0ABD2PEI4"/>
<dbReference type="InterPro" id="IPR007502">
    <property type="entry name" value="Helicase-assoc_dom"/>
</dbReference>
<dbReference type="PANTHER" id="PTHR18934:SF257">
    <property type="entry name" value="ATP-DEPENDENT RNA HELICASE DHX30"/>
    <property type="match status" value="1"/>
</dbReference>
<evidence type="ECO:0000259" key="6">
    <source>
        <dbReference type="PROSITE" id="PS51194"/>
    </source>
</evidence>
<dbReference type="PANTHER" id="PTHR18934">
    <property type="entry name" value="ATP-DEPENDENT RNA HELICASE"/>
    <property type="match status" value="1"/>
</dbReference>
<dbReference type="PROSITE" id="PS51192">
    <property type="entry name" value="HELICASE_ATP_BIND_1"/>
    <property type="match status" value="1"/>
</dbReference>
<dbReference type="Pfam" id="PF21010">
    <property type="entry name" value="HA2_C"/>
    <property type="match status" value="1"/>
</dbReference>
<protein>
    <recommendedName>
        <fullName evidence="9">ATP-dependent RNA helicase DHX30</fullName>
    </recommendedName>
</protein>
<accession>A0ABD2PEI4</accession>
<evidence type="ECO:0000256" key="2">
    <source>
        <dbReference type="ARBA" id="ARBA00022801"/>
    </source>
</evidence>
<dbReference type="GO" id="GO:0004386">
    <property type="term" value="F:helicase activity"/>
    <property type="evidence" value="ECO:0007669"/>
    <property type="project" value="UniProtKB-KW"/>
</dbReference>
<evidence type="ECO:0000256" key="1">
    <source>
        <dbReference type="ARBA" id="ARBA00022741"/>
    </source>
</evidence>
<dbReference type="SMART" id="SM00487">
    <property type="entry name" value="DEXDc"/>
    <property type="match status" value="1"/>
</dbReference>
<evidence type="ECO:0000256" key="3">
    <source>
        <dbReference type="ARBA" id="ARBA00022806"/>
    </source>
</evidence>
<reference evidence="7 8" key="1">
    <citation type="journal article" date="2021" name="BMC Biol.">
        <title>Horizontally acquired antibacterial genes associated with adaptive radiation of ladybird beetles.</title>
        <authorList>
            <person name="Li H.S."/>
            <person name="Tang X.F."/>
            <person name="Huang Y.H."/>
            <person name="Xu Z.Y."/>
            <person name="Chen M.L."/>
            <person name="Du X.Y."/>
            <person name="Qiu B.Y."/>
            <person name="Chen P.T."/>
            <person name="Zhang W."/>
            <person name="Slipinski A."/>
            <person name="Escalona H.E."/>
            <person name="Waterhouse R.M."/>
            <person name="Zwick A."/>
            <person name="Pang H."/>
        </authorList>
    </citation>
    <scope>NUCLEOTIDE SEQUENCE [LARGE SCALE GENOMIC DNA]</scope>
    <source>
        <strain evidence="7">SYSU2018</strain>
    </source>
</reference>
<comment type="caution">
    <text evidence="7">The sequence shown here is derived from an EMBL/GenBank/DDBJ whole genome shotgun (WGS) entry which is preliminary data.</text>
</comment>
<dbReference type="Pfam" id="PF00271">
    <property type="entry name" value="Helicase_C"/>
    <property type="match status" value="1"/>
</dbReference>
<dbReference type="InterPro" id="IPR027417">
    <property type="entry name" value="P-loop_NTPase"/>
</dbReference>
<dbReference type="SMART" id="SM00490">
    <property type="entry name" value="HELICc"/>
    <property type="match status" value="1"/>
</dbReference>
<organism evidence="7 8">
    <name type="scientific">Cryptolaemus montrouzieri</name>
    <dbReference type="NCBI Taxonomy" id="559131"/>
    <lineage>
        <taxon>Eukaryota</taxon>
        <taxon>Metazoa</taxon>
        <taxon>Ecdysozoa</taxon>
        <taxon>Arthropoda</taxon>
        <taxon>Hexapoda</taxon>
        <taxon>Insecta</taxon>
        <taxon>Pterygota</taxon>
        <taxon>Neoptera</taxon>
        <taxon>Endopterygota</taxon>
        <taxon>Coleoptera</taxon>
        <taxon>Polyphaga</taxon>
        <taxon>Cucujiformia</taxon>
        <taxon>Coccinelloidea</taxon>
        <taxon>Coccinellidae</taxon>
        <taxon>Scymninae</taxon>
        <taxon>Scymnini</taxon>
        <taxon>Cryptolaemus</taxon>
    </lineage>
</organism>
<evidence type="ECO:0000313" key="8">
    <source>
        <dbReference type="Proteomes" id="UP001516400"/>
    </source>
</evidence>
<sequence>MWTINFLLCKNGSMRAALYSSHYSCCHVERNIHSGLLKSSNLKKQIFDEYSKLDRVLFQKFYTKHDRNLVKCYVDVTRSFDHMNTKFMTNLSDLIFWKIEKMTKSNNLLQCPKEMINNFFDQLARKLGYNYLRLTPTFEKIDYRSGRTFWSCEYNIKWPEEKMISFIDSNKRGASNGSALAVLNFLCEKNVISSKGAPLLCRNNSENCLPINVTRMYCTKSSKNRENEEIDVLQVKPKIEETQHSKISHLFPNPKHTLGNVCQTVANDKGSREFLLSSSYKQVQKSWVCTHKIKWPEERSFSVTSSTKRQASTKCAWEALEYLLKNNRIDKKGVPILYDKQDIKALVKENIPILSFEDNHMEKLQKIVEFHTQQLFPILVECTEKIEKTVEKEESSDDVLREYQQRFLGYNKYRCKEPVHLPVSDYKEAIIEMVKGNRVVIVKGEPGCGKSTRIPQYILEGWAREAVEMRKPCRIVVTEPRRIAAVSLADRVALEREEEVGNIVGYQVRFKSNFQKNIGRILYCTNGILLQYFKSDPDLKNFTHIVVDEAHERDINTDLLLNMLKRVLDRNPSLKVVIMSATIDTDLFQDYFKGSALMHIPGFTYPVKSHYIDNCTLNLEKTIKMCNEPEPSVVHEDVVKILLHLHEKKPEGAILCFLPGWEDIRKIRNLMPNTSDMTVLCLHSRLQDSEQWKIFSRTPPGVRKIILSTNIAETSVTIDDVVYVVDTGIHKETRLDVDRGVMCIDNHWISRSSMDQRRGRAGRCRPGESFHLYPKAKAETVPEFSLPEMLRVSLTKVVLDSKVYSQDMNASEFFSQLPSPPSQQSVELSVQELKDLELLDDDEKLTPLGEVVVNFQLEPKLSKVLVNSVIYKCVTPIVDIVTVFSMGSEIFASGLERKDQIRSVKARFSKTSDHMAMMRIYEIWDEFRESGRRDRMEKFCQDLFILPARMNNLKALRDIHFDYLHDGLKCRVLPISDDFSDEDEIVKGVLLSGVGTFLTHRNWDIVKGRMKRTNMFHTRLNHKATVTPESVNFKNISLNSKFLLYINETRSNVRRTTVIRETSVIPAIMLLLFSNKKLLLENITKDQYSPNLKSDDQVILKLSGTRLNFILDREQALTIMQCKLALNSCYDHYVYQLTKGGEYNATLNQLWDELLSLLNDFLKDFKNE</sequence>
<proteinExistence type="predicted"/>
<evidence type="ECO:0000259" key="5">
    <source>
        <dbReference type="PROSITE" id="PS51192"/>
    </source>
</evidence>
<dbReference type="PROSITE" id="PS51194">
    <property type="entry name" value="HELICASE_CTER"/>
    <property type="match status" value="1"/>
</dbReference>
<dbReference type="Pfam" id="PF00270">
    <property type="entry name" value="DEAD"/>
    <property type="match status" value="1"/>
</dbReference>
<keyword evidence="1" id="KW-0547">Nucleotide-binding</keyword>
<keyword evidence="8" id="KW-1185">Reference proteome</keyword>
<dbReference type="CDD" id="cd17917">
    <property type="entry name" value="DEXHc_RHA-like"/>
    <property type="match status" value="1"/>
</dbReference>
<keyword evidence="3" id="KW-0347">Helicase</keyword>
<gene>
    <name evidence="7" type="ORF">HHI36_003615</name>
</gene>
<dbReference type="InterPro" id="IPR014001">
    <property type="entry name" value="Helicase_ATP-bd"/>
</dbReference>
<evidence type="ECO:0008006" key="9">
    <source>
        <dbReference type="Google" id="ProtNLM"/>
    </source>
</evidence>
<dbReference type="CDD" id="cd18791">
    <property type="entry name" value="SF2_C_RHA"/>
    <property type="match status" value="1"/>
</dbReference>
<dbReference type="InterPro" id="IPR001650">
    <property type="entry name" value="Helicase_C-like"/>
</dbReference>
<dbReference type="Gene3D" id="1.20.120.1080">
    <property type="match status" value="1"/>
</dbReference>
<evidence type="ECO:0000256" key="4">
    <source>
        <dbReference type="ARBA" id="ARBA00022840"/>
    </source>
</evidence>
<dbReference type="SUPFAM" id="SSF52540">
    <property type="entry name" value="P-loop containing nucleoside triphosphate hydrolases"/>
    <property type="match status" value="1"/>
</dbReference>
<feature type="domain" description="Helicase C-terminal" evidence="6">
    <location>
        <begin position="637"/>
        <end position="805"/>
    </location>
</feature>
<dbReference type="Proteomes" id="UP001516400">
    <property type="component" value="Unassembled WGS sequence"/>
</dbReference>
<feature type="domain" description="Helicase ATP-binding" evidence="5">
    <location>
        <begin position="431"/>
        <end position="601"/>
    </location>
</feature>
<keyword evidence="4" id="KW-0067">ATP-binding</keyword>
<dbReference type="InterPro" id="IPR011545">
    <property type="entry name" value="DEAD/DEAH_box_helicase_dom"/>
</dbReference>